<organism evidence="1">
    <name type="scientific">mine drainage metagenome</name>
    <dbReference type="NCBI Taxonomy" id="410659"/>
    <lineage>
        <taxon>unclassified sequences</taxon>
        <taxon>metagenomes</taxon>
        <taxon>ecological metagenomes</taxon>
    </lineage>
</organism>
<gene>
    <name evidence="1" type="ORF">CARN6_1863</name>
</gene>
<comment type="caution">
    <text evidence="1">The sequence shown here is derived from an EMBL/GenBank/DDBJ whole genome shotgun (WGS) entry which is preliminary data.</text>
</comment>
<accession>E6QMD1</accession>
<sequence length="74" mass="7965">MDVPAYAATLLEQAARPAAHDSQGCTLQPTRPAGRKSLAQLFADSPFQGLDLDVERAPDIGARLDRCDSQCPRL</sequence>
<name>E6QMD1_9ZZZZ</name>
<proteinExistence type="predicted"/>
<dbReference type="AlphaFoldDB" id="E6QMD1"/>
<protein>
    <submittedName>
        <fullName evidence="1">Uncharacterized protein</fullName>
    </submittedName>
</protein>
<reference evidence="1" key="1">
    <citation type="submission" date="2009-10" db="EMBL/GenBank/DDBJ databases">
        <title>Diversity of trophic interactions inside an arsenic-rich microbial ecosystem.</title>
        <authorList>
            <person name="Bertin P.N."/>
            <person name="Heinrich-Salmeron A."/>
            <person name="Pelletier E."/>
            <person name="Goulhen-Chollet F."/>
            <person name="Arsene-Ploetze F."/>
            <person name="Gallien S."/>
            <person name="Calteau A."/>
            <person name="Vallenet D."/>
            <person name="Casiot C."/>
            <person name="Chane-Woon-Ming B."/>
            <person name="Giloteaux L."/>
            <person name="Barakat M."/>
            <person name="Bonnefoy V."/>
            <person name="Bruneel O."/>
            <person name="Chandler M."/>
            <person name="Cleiss J."/>
            <person name="Duran R."/>
            <person name="Elbaz-Poulichet F."/>
            <person name="Fonknechten N."/>
            <person name="Lauga B."/>
            <person name="Mornico D."/>
            <person name="Ortet P."/>
            <person name="Schaeffer C."/>
            <person name="Siguier P."/>
            <person name="Alexander Thil Smith A."/>
            <person name="Van Dorsselaer A."/>
            <person name="Weissenbach J."/>
            <person name="Medigue C."/>
            <person name="Le Paslier D."/>
        </authorList>
    </citation>
    <scope>NUCLEOTIDE SEQUENCE</scope>
</reference>
<evidence type="ECO:0000313" key="1">
    <source>
        <dbReference type="EMBL" id="CBI08402.1"/>
    </source>
</evidence>
<dbReference type="EMBL" id="CABQ01000214">
    <property type="protein sequence ID" value="CBI08402.1"/>
    <property type="molecule type" value="Genomic_DNA"/>
</dbReference>